<evidence type="ECO:0000259" key="19">
    <source>
        <dbReference type="Pfam" id="PF00725"/>
    </source>
</evidence>
<dbReference type="InterPro" id="IPR006176">
    <property type="entry name" value="3-OHacyl-CoA_DH_NAD-bd"/>
</dbReference>
<dbReference type="InterPro" id="IPR001753">
    <property type="entry name" value="Enoyl-CoA_hydra/iso"/>
</dbReference>
<sequence>MKGSTVLEVGADGVGVITIINPPLNLLTYDVLLSLKESIQEAVEMDDVKALVIIGANGKFSAGFDVTAFGGSQERKDKKELGFMSVQFVTDTLEAARKPLVAAIDGPAFGGGLEIALACHARIATSNTQLGLPELQYGIIPGLGGTQRLPRLVGLPKALEMMLMSKRVSGKVAQSLCLVDAIAPADGLLSAARCWALDILECRKPWIVSLYKTDKLEPLAEARLILKLARIKMRKQAPNLTHPLVCIDVVEEGIVSGPRSALWKEAEALHELRLSYTCRSLVHFFFAKNETSKIPGISDTGLLPRKLSKIAVVGGGLMGSGIATVFILSNYRVILKEVNKDYLLAGIGRVKANLQSRVNKGKMTQEKLKTSLSLLKGVLDYDSFTDVDLVIEAVVEDVSLKQQIFTDLEKYCPQHSILASNTSTIDLDLIGKATKSHDRIIGAHFFSPAHVMPFLEIVRTRRTSLQVIVDLLDVGKKIKKTSIVVGNCTGFAVSRLFFPYTQTPMLLVEHGADLYRIDQAITNFGMPMGPFRMVDLVGFGVANATGIQFLENFPDRTYKSNLISVMKEDKREGESTCKGFYMYDDKHNASPDPDIVKFVEKARTMSHVMVDKKLRNLSDGDIVEMIFFPVVNEACRILAEGVVVKASDLDIASVMSMGFPSYRGGILFWANSLGSRYICSKLEDWSKQYGKIFKPCAYLTECASKGTSL</sequence>
<keyword evidence="22" id="KW-1185">Reference proteome</keyword>
<dbReference type="GO" id="GO:0070403">
    <property type="term" value="F:NAD+ binding"/>
    <property type="evidence" value="ECO:0007669"/>
    <property type="project" value="InterPro"/>
</dbReference>
<evidence type="ECO:0000256" key="16">
    <source>
        <dbReference type="ARBA" id="ARBA00023709"/>
    </source>
</evidence>
<dbReference type="Proteomes" id="UP001187471">
    <property type="component" value="Unassembled WGS sequence"/>
</dbReference>
<dbReference type="PROSITE" id="PS00166">
    <property type="entry name" value="ENOYL_COA_HYDRATASE"/>
    <property type="match status" value="1"/>
</dbReference>
<evidence type="ECO:0000256" key="9">
    <source>
        <dbReference type="ARBA" id="ARBA00023027"/>
    </source>
</evidence>
<evidence type="ECO:0000256" key="4">
    <source>
        <dbReference type="ARBA" id="ARBA00005005"/>
    </source>
</evidence>
<keyword evidence="8" id="KW-0560">Oxidoreductase</keyword>
<evidence type="ECO:0000256" key="14">
    <source>
        <dbReference type="ARBA" id="ARBA00023268"/>
    </source>
</evidence>
<dbReference type="EMBL" id="JAVXUO010003229">
    <property type="protein sequence ID" value="KAK2965184.1"/>
    <property type="molecule type" value="Genomic_DNA"/>
</dbReference>
<dbReference type="InterPro" id="IPR008927">
    <property type="entry name" value="6-PGluconate_DH-like_C_sf"/>
</dbReference>
<dbReference type="PANTHER" id="PTHR23309:SF9">
    <property type="entry name" value="PEROXISOMAL FATTY ACID BETA-OXIDATION MULTIFUNCTIONAL PROTEIN MFP2"/>
    <property type="match status" value="1"/>
</dbReference>
<comment type="catalytic activity">
    <reaction evidence="15">
        <text>(3S)-3-hydroxybutanoyl-CoA = (3R)-3-hydroxybutanoyl-CoA</text>
        <dbReference type="Rhea" id="RHEA:21760"/>
        <dbReference type="ChEBI" id="CHEBI:57315"/>
        <dbReference type="ChEBI" id="CHEBI:57316"/>
        <dbReference type="EC" id="5.1.2.3"/>
    </reaction>
</comment>
<dbReference type="GO" id="GO:0006635">
    <property type="term" value="P:fatty acid beta-oxidation"/>
    <property type="evidence" value="ECO:0007669"/>
    <property type="project" value="TreeGrafter"/>
</dbReference>
<name>A0AA88QHP5_9ASTE</name>
<evidence type="ECO:0000256" key="17">
    <source>
        <dbReference type="ARBA" id="ARBA00023717"/>
    </source>
</evidence>
<comment type="catalytic activity">
    <reaction evidence="16">
        <text>a (3S)-3-hydroxyacyl-CoA = a (2E)-enoyl-CoA + H2O</text>
        <dbReference type="Rhea" id="RHEA:16105"/>
        <dbReference type="ChEBI" id="CHEBI:15377"/>
        <dbReference type="ChEBI" id="CHEBI:57318"/>
        <dbReference type="ChEBI" id="CHEBI:58856"/>
        <dbReference type="EC" id="4.2.1.17"/>
    </reaction>
</comment>
<evidence type="ECO:0000256" key="12">
    <source>
        <dbReference type="ARBA" id="ARBA00023235"/>
    </source>
</evidence>
<dbReference type="SUPFAM" id="SSF51735">
    <property type="entry name" value="NAD(P)-binding Rossmann-fold domains"/>
    <property type="match status" value="1"/>
</dbReference>
<accession>A0AA88QHP5</accession>
<dbReference type="Gene3D" id="3.90.226.10">
    <property type="entry name" value="2-enoyl-CoA Hydratase, Chain A, domain 1"/>
    <property type="match status" value="1"/>
</dbReference>
<dbReference type="GO" id="GO:0008692">
    <property type="term" value="F:3-hydroxybutyryl-CoA epimerase activity"/>
    <property type="evidence" value="ECO:0007669"/>
    <property type="project" value="UniProtKB-EC"/>
</dbReference>
<evidence type="ECO:0000313" key="21">
    <source>
        <dbReference type="EMBL" id="KAK2965184.1"/>
    </source>
</evidence>
<comment type="similarity">
    <text evidence="18">Belongs to the enoyl-CoA hydratase/isomerase family.</text>
</comment>
<evidence type="ECO:0000256" key="2">
    <source>
        <dbReference type="ARBA" id="ARBA00000765"/>
    </source>
</evidence>
<comment type="catalytic activity">
    <reaction evidence="17">
        <text>a 4-saturated-(3S)-3-hydroxyacyl-CoA = a (3E)-enoyl-CoA + H2O</text>
        <dbReference type="Rhea" id="RHEA:20724"/>
        <dbReference type="ChEBI" id="CHEBI:15377"/>
        <dbReference type="ChEBI" id="CHEBI:58521"/>
        <dbReference type="ChEBI" id="CHEBI:137480"/>
        <dbReference type="EC" id="4.2.1.17"/>
    </reaction>
</comment>
<evidence type="ECO:0000256" key="1">
    <source>
        <dbReference type="ARBA" id="ARBA00000452"/>
    </source>
</evidence>
<keyword evidence="7" id="KW-0276">Fatty acid metabolism</keyword>
<dbReference type="CDD" id="cd06558">
    <property type="entry name" value="crotonase-like"/>
    <property type="match status" value="1"/>
</dbReference>
<comment type="subcellular location">
    <subcellularLocation>
        <location evidence="3">Peroxisome</location>
    </subcellularLocation>
</comment>
<dbReference type="Pfam" id="PF00725">
    <property type="entry name" value="3HCDH"/>
    <property type="match status" value="1"/>
</dbReference>
<dbReference type="FunFam" id="3.90.226.10:FF:000025">
    <property type="entry name" value="Peroxisomal fatty acid beta-oxidation multifunctional protein"/>
    <property type="match status" value="1"/>
</dbReference>
<evidence type="ECO:0000256" key="6">
    <source>
        <dbReference type="ARBA" id="ARBA00008750"/>
    </source>
</evidence>
<keyword evidence="12" id="KW-0413">Isomerase</keyword>
<dbReference type="InterPro" id="IPR029045">
    <property type="entry name" value="ClpP/crotonase-like_dom_sf"/>
</dbReference>
<dbReference type="AlphaFoldDB" id="A0AA88QHP5"/>
<feature type="domain" description="3-hydroxyacyl-CoA dehydrogenase NAD binding" evidence="20">
    <location>
        <begin position="309"/>
        <end position="487"/>
    </location>
</feature>
<comment type="catalytic activity">
    <reaction evidence="2">
        <text>a (3E)-enoyl-CoA = a 4-saturated (2E)-enoyl-CoA</text>
        <dbReference type="Rhea" id="RHEA:45228"/>
        <dbReference type="ChEBI" id="CHEBI:58521"/>
        <dbReference type="ChEBI" id="CHEBI:85097"/>
        <dbReference type="EC" id="5.3.3.8"/>
    </reaction>
</comment>
<dbReference type="GO" id="GO:0004165">
    <property type="term" value="F:delta(3)-delta(2)-enoyl-CoA isomerase activity"/>
    <property type="evidence" value="ECO:0007669"/>
    <property type="project" value="UniProtKB-EC"/>
</dbReference>
<protein>
    <recommendedName>
        <fullName evidence="23">3-hydroxyacyl-CoA dehydrogenase</fullName>
    </recommendedName>
</protein>
<dbReference type="SUPFAM" id="SSF52096">
    <property type="entry name" value="ClpP/crotonase"/>
    <property type="match status" value="1"/>
</dbReference>
<keyword evidence="10" id="KW-0443">Lipid metabolism</keyword>
<comment type="pathway">
    <text evidence="4">Lipid metabolism; fatty acid beta-oxidation.</text>
</comment>
<evidence type="ECO:0000259" key="20">
    <source>
        <dbReference type="Pfam" id="PF02737"/>
    </source>
</evidence>
<dbReference type="InterPro" id="IPR006108">
    <property type="entry name" value="3HC_DH_C"/>
</dbReference>
<evidence type="ECO:0000256" key="10">
    <source>
        <dbReference type="ARBA" id="ARBA00023098"/>
    </source>
</evidence>
<evidence type="ECO:0000313" key="22">
    <source>
        <dbReference type="Proteomes" id="UP001187471"/>
    </source>
</evidence>
<evidence type="ECO:0008006" key="23">
    <source>
        <dbReference type="Google" id="ProtNLM"/>
    </source>
</evidence>
<gene>
    <name evidence="21" type="ORF">RJ640_019939</name>
</gene>
<keyword evidence="13" id="KW-0456">Lyase</keyword>
<dbReference type="FunFam" id="3.40.50.720:FF:000009">
    <property type="entry name" value="Fatty oxidation complex, alpha subunit"/>
    <property type="match status" value="1"/>
</dbReference>
<dbReference type="Gene3D" id="1.10.1040.50">
    <property type="match status" value="1"/>
</dbReference>
<dbReference type="Pfam" id="PF02737">
    <property type="entry name" value="3HCDH_N"/>
    <property type="match status" value="1"/>
</dbReference>
<keyword evidence="9" id="KW-0520">NAD</keyword>
<comment type="similarity">
    <text evidence="5">In the central section; belongs to the 3-hydroxyacyl-CoA dehydrogenase family.</text>
</comment>
<feature type="non-terminal residue" evidence="21">
    <location>
        <position position="1"/>
    </location>
</feature>
<evidence type="ECO:0000256" key="7">
    <source>
        <dbReference type="ARBA" id="ARBA00022832"/>
    </source>
</evidence>
<evidence type="ECO:0000256" key="15">
    <source>
        <dbReference type="ARBA" id="ARBA00023701"/>
    </source>
</evidence>
<evidence type="ECO:0000256" key="8">
    <source>
        <dbReference type="ARBA" id="ARBA00023002"/>
    </source>
</evidence>
<reference evidence="21" key="1">
    <citation type="submission" date="2022-12" db="EMBL/GenBank/DDBJ databases">
        <title>Draft genome assemblies for two species of Escallonia (Escalloniales).</title>
        <authorList>
            <person name="Chanderbali A."/>
            <person name="Dervinis C."/>
            <person name="Anghel I."/>
            <person name="Soltis D."/>
            <person name="Soltis P."/>
            <person name="Zapata F."/>
        </authorList>
    </citation>
    <scope>NUCLEOTIDE SEQUENCE</scope>
    <source>
        <strain evidence="21">UCBG92.1500</strain>
        <tissue evidence="21">Leaf</tissue>
    </source>
</reference>
<dbReference type="FunFam" id="1.10.1040.50:FF:000004">
    <property type="entry name" value="Peroxisomal fatty acid beta-oxidation multifunctional protein"/>
    <property type="match status" value="1"/>
</dbReference>
<keyword evidence="14" id="KW-0511">Multifunctional enzyme</keyword>
<keyword evidence="11" id="KW-0576">Peroxisome</keyword>
<dbReference type="Pfam" id="PF00378">
    <property type="entry name" value="ECH_1"/>
    <property type="match status" value="1"/>
</dbReference>
<evidence type="ECO:0000256" key="11">
    <source>
        <dbReference type="ARBA" id="ARBA00023140"/>
    </source>
</evidence>
<dbReference type="GO" id="GO:0005777">
    <property type="term" value="C:peroxisome"/>
    <property type="evidence" value="ECO:0007669"/>
    <property type="project" value="UniProtKB-SubCell"/>
</dbReference>
<dbReference type="PANTHER" id="PTHR23309">
    <property type="entry name" value="3-HYDROXYACYL-COA DEHYROGENASE"/>
    <property type="match status" value="1"/>
</dbReference>
<evidence type="ECO:0000256" key="13">
    <source>
        <dbReference type="ARBA" id="ARBA00023239"/>
    </source>
</evidence>
<dbReference type="GO" id="GO:0003857">
    <property type="term" value="F:(3S)-3-hydroxyacyl-CoA dehydrogenase (NAD+) activity"/>
    <property type="evidence" value="ECO:0007669"/>
    <property type="project" value="TreeGrafter"/>
</dbReference>
<dbReference type="InterPro" id="IPR036291">
    <property type="entry name" value="NAD(P)-bd_dom_sf"/>
</dbReference>
<dbReference type="InterPro" id="IPR018376">
    <property type="entry name" value="Enoyl-CoA_hyd/isom_CS"/>
</dbReference>
<proteinExistence type="inferred from homology"/>
<feature type="domain" description="3-hydroxyacyl-CoA dehydrogenase C-terminal" evidence="19">
    <location>
        <begin position="490"/>
        <end position="583"/>
    </location>
</feature>
<comment type="similarity">
    <text evidence="6">In the N-terminal section; belongs to the enoyl-CoA hydratase/isomerase family.</text>
</comment>
<comment type="caution">
    <text evidence="21">The sequence shown here is derived from an EMBL/GenBank/DDBJ whole genome shotgun (WGS) entry which is preliminary data.</text>
</comment>
<organism evidence="21 22">
    <name type="scientific">Escallonia rubra</name>
    <dbReference type="NCBI Taxonomy" id="112253"/>
    <lineage>
        <taxon>Eukaryota</taxon>
        <taxon>Viridiplantae</taxon>
        <taxon>Streptophyta</taxon>
        <taxon>Embryophyta</taxon>
        <taxon>Tracheophyta</taxon>
        <taxon>Spermatophyta</taxon>
        <taxon>Magnoliopsida</taxon>
        <taxon>eudicotyledons</taxon>
        <taxon>Gunneridae</taxon>
        <taxon>Pentapetalae</taxon>
        <taxon>asterids</taxon>
        <taxon>campanulids</taxon>
        <taxon>Escalloniales</taxon>
        <taxon>Escalloniaceae</taxon>
        <taxon>Escallonia</taxon>
    </lineage>
</organism>
<evidence type="ECO:0000256" key="18">
    <source>
        <dbReference type="RuleBase" id="RU003707"/>
    </source>
</evidence>
<dbReference type="GO" id="GO:0004300">
    <property type="term" value="F:enoyl-CoA hydratase activity"/>
    <property type="evidence" value="ECO:0007669"/>
    <property type="project" value="UniProtKB-EC"/>
</dbReference>
<evidence type="ECO:0000256" key="5">
    <source>
        <dbReference type="ARBA" id="ARBA00007005"/>
    </source>
</evidence>
<comment type="catalytic activity">
    <reaction evidence="1">
        <text>a (3Z)-enoyl-CoA = a 4-saturated (2E)-enoyl-CoA</text>
        <dbReference type="Rhea" id="RHEA:45900"/>
        <dbReference type="ChEBI" id="CHEBI:85097"/>
        <dbReference type="ChEBI" id="CHEBI:85489"/>
        <dbReference type="EC" id="5.3.3.8"/>
    </reaction>
</comment>
<evidence type="ECO:0000256" key="3">
    <source>
        <dbReference type="ARBA" id="ARBA00004275"/>
    </source>
</evidence>
<dbReference type="Gene3D" id="3.40.50.720">
    <property type="entry name" value="NAD(P)-binding Rossmann-like Domain"/>
    <property type="match status" value="1"/>
</dbReference>
<dbReference type="SUPFAM" id="SSF48179">
    <property type="entry name" value="6-phosphogluconate dehydrogenase C-terminal domain-like"/>
    <property type="match status" value="2"/>
</dbReference>